<accession>A0A917Q5G2</accession>
<dbReference type="InterPro" id="IPR005490">
    <property type="entry name" value="LD_TPept_cat_dom"/>
</dbReference>
<dbReference type="GO" id="GO:0016740">
    <property type="term" value="F:transferase activity"/>
    <property type="evidence" value="ECO:0007669"/>
    <property type="project" value="UniProtKB-KW"/>
</dbReference>
<dbReference type="RefSeq" id="WP_188910422.1">
    <property type="nucleotide sequence ID" value="NZ_BMMF01000003.1"/>
</dbReference>
<dbReference type="InterPro" id="IPR038063">
    <property type="entry name" value="Transpep_catalytic_dom"/>
</dbReference>
<keyword evidence="4 7" id="KW-0133">Cell shape</keyword>
<sequence>MGTGVIDRIVVRRAPGSRHRGWVVAGPLVLPCALGSTGITHDKREGDGATPAGTFRILGALWRADRGPRPALALPLSTIGPRDGWCDAPRDRNYNRPVRLPYPASAEEMRRADGLYDYVLDLSANRGPIRKGRGSAIFLHVAKPGFSATQGCVALEKAALRRLLPLIGRRTRVVVIG</sequence>
<evidence type="ECO:0000256" key="3">
    <source>
        <dbReference type="ARBA" id="ARBA00022679"/>
    </source>
</evidence>
<evidence type="ECO:0000256" key="7">
    <source>
        <dbReference type="PROSITE-ProRule" id="PRU01373"/>
    </source>
</evidence>
<feature type="active site" description="Proton donor/acceptor" evidence="7">
    <location>
        <position position="140"/>
    </location>
</feature>
<keyword evidence="5 7" id="KW-0573">Peptidoglycan synthesis</keyword>
<reference evidence="9 10" key="1">
    <citation type="journal article" date="2014" name="Int. J. Syst. Evol. Microbiol.">
        <title>Complete genome sequence of Corynebacterium casei LMG S-19264T (=DSM 44701T), isolated from a smear-ripened cheese.</title>
        <authorList>
            <consortium name="US DOE Joint Genome Institute (JGI-PGF)"/>
            <person name="Walter F."/>
            <person name="Albersmeier A."/>
            <person name="Kalinowski J."/>
            <person name="Ruckert C."/>
        </authorList>
    </citation>
    <scope>NUCLEOTIDE SEQUENCE [LARGE SCALE GENOMIC DNA]</scope>
    <source>
        <strain evidence="9 10">CGMCC 1.9161</strain>
    </source>
</reference>
<dbReference type="Pfam" id="PF03734">
    <property type="entry name" value="YkuD"/>
    <property type="match status" value="1"/>
</dbReference>
<dbReference type="AlphaFoldDB" id="A0A917Q5G2"/>
<evidence type="ECO:0000313" key="10">
    <source>
        <dbReference type="Proteomes" id="UP000600449"/>
    </source>
</evidence>
<dbReference type="GO" id="GO:0008360">
    <property type="term" value="P:regulation of cell shape"/>
    <property type="evidence" value="ECO:0007669"/>
    <property type="project" value="UniProtKB-UniRule"/>
</dbReference>
<dbReference type="PANTHER" id="PTHR38589:SF1">
    <property type="entry name" value="BLR0621 PROTEIN"/>
    <property type="match status" value="1"/>
</dbReference>
<dbReference type="CDD" id="cd16913">
    <property type="entry name" value="YkuD_like"/>
    <property type="match status" value="1"/>
</dbReference>
<dbReference type="Proteomes" id="UP000600449">
    <property type="component" value="Unassembled WGS sequence"/>
</dbReference>
<feature type="domain" description="L,D-TPase catalytic" evidence="8">
    <location>
        <begin position="9"/>
        <end position="176"/>
    </location>
</feature>
<dbReference type="GO" id="GO:0009252">
    <property type="term" value="P:peptidoglycan biosynthetic process"/>
    <property type="evidence" value="ECO:0007669"/>
    <property type="project" value="UniProtKB-KW"/>
</dbReference>
<comment type="caution">
    <text evidence="9">The sequence shown here is derived from an EMBL/GenBank/DDBJ whole genome shotgun (WGS) entry which is preliminary data.</text>
</comment>
<protein>
    <recommendedName>
        <fullName evidence="8">L,D-TPase catalytic domain-containing protein</fullName>
    </recommendedName>
</protein>
<dbReference type="GO" id="GO:0071555">
    <property type="term" value="P:cell wall organization"/>
    <property type="evidence" value="ECO:0007669"/>
    <property type="project" value="UniProtKB-UniRule"/>
</dbReference>
<proteinExistence type="inferred from homology"/>
<comment type="pathway">
    <text evidence="1 7">Cell wall biogenesis; peptidoglycan biosynthesis.</text>
</comment>
<evidence type="ECO:0000256" key="4">
    <source>
        <dbReference type="ARBA" id="ARBA00022960"/>
    </source>
</evidence>
<evidence type="ECO:0000259" key="8">
    <source>
        <dbReference type="PROSITE" id="PS52029"/>
    </source>
</evidence>
<evidence type="ECO:0000313" key="9">
    <source>
        <dbReference type="EMBL" id="GGK26290.1"/>
    </source>
</evidence>
<evidence type="ECO:0000256" key="6">
    <source>
        <dbReference type="ARBA" id="ARBA00023316"/>
    </source>
</evidence>
<gene>
    <name evidence="9" type="ORF">GCM10011322_10850</name>
</gene>
<keyword evidence="10" id="KW-1185">Reference proteome</keyword>
<name>A0A917Q5G2_9HYPH</name>
<dbReference type="PANTHER" id="PTHR38589">
    <property type="entry name" value="BLR0621 PROTEIN"/>
    <property type="match status" value="1"/>
</dbReference>
<keyword evidence="3" id="KW-0808">Transferase</keyword>
<keyword evidence="6 7" id="KW-0961">Cell wall biogenesis/degradation</keyword>
<organism evidence="9 10">
    <name type="scientific">Salinarimonas ramus</name>
    <dbReference type="NCBI Taxonomy" id="690164"/>
    <lineage>
        <taxon>Bacteria</taxon>
        <taxon>Pseudomonadati</taxon>
        <taxon>Pseudomonadota</taxon>
        <taxon>Alphaproteobacteria</taxon>
        <taxon>Hyphomicrobiales</taxon>
        <taxon>Salinarimonadaceae</taxon>
        <taxon>Salinarimonas</taxon>
    </lineage>
</organism>
<evidence type="ECO:0000256" key="1">
    <source>
        <dbReference type="ARBA" id="ARBA00004752"/>
    </source>
</evidence>
<comment type="similarity">
    <text evidence="2">Belongs to the YkuD family.</text>
</comment>
<dbReference type="PROSITE" id="PS52029">
    <property type="entry name" value="LD_TPASE"/>
    <property type="match status" value="1"/>
</dbReference>
<evidence type="ECO:0000256" key="5">
    <source>
        <dbReference type="ARBA" id="ARBA00022984"/>
    </source>
</evidence>
<feature type="active site" description="Nucleophile" evidence="7">
    <location>
        <position position="152"/>
    </location>
</feature>
<dbReference type="EMBL" id="BMMF01000003">
    <property type="protein sequence ID" value="GGK26290.1"/>
    <property type="molecule type" value="Genomic_DNA"/>
</dbReference>
<evidence type="ECO:0000256" key="2">
    <source>
        <dbReference type="ARBA" id="ARBA00005992"/>
    </source>
</evidence>
<dbReference type="SUPFAM" id="SSF141523">
    <property type="entry name" value="L,D-transpeptidase catalytic domain-like"/>
    <property type="match status" value="1"/>
</dbReference>
<dbReference type="GO" id="GO:0004180">
    <property type="term" value="F:carboxypeptidase activity"/>
    <property type="evidence" value="ECO:0007669"/>
    <property type="project" value="UniProtKB-ARBA"/>
</dbReference>